<evidence type="ECO:0000256" key="10">
    <source>
        <dbReference type="ARBA" id="ARBA00030775"/>
    </source>
</evidence>
<organism evidence="12 13">
    <name type="scientific">Xanthomonas campestris pv. phaseoli</name>
    <dbReference type="NCBI Taxonomy" id="317013"/>
    <lineage>
        <taxon>Bacteria</taxon>
        <taxon>Pseudomonadati</taxon>
        <taxon>Pseudomonadota</taxon>
        <taxon>Gammaproteobacteria</taxon>
        <taxon>Lysobacterales</taxon>
        <taxon>Lysobacteraceae</taxon>
        <taxon>Xanthomonas</taxon>
    </lineage>
</organism>
<dbReference type="RefSeq" id="WP_306316052.1">
    <property type="nucleotide sequence ID" value="NZ_CP110315.1"/>
</dbReference>
<dbReference type="GO" id="GO:0015627">
    <property type="term" value="C:type II protein secretion system complex"/>
    <property type="evidence" value="ECO:0007669"/>
    <property type="project" value="InterPro"/>
</dbReference>
<feature type="domain" description="General secretion pathway GspH" evidence="11">
    <location>
        <begin position="98"/>
        <end position="212"/>
    </location>
</feature>
<comment type="similarity">
    <text evidence="9">Belongs to the GSP H family.</text>
</comment>
<evidence type="ECO:0000256" key="4">
    <source>
        <dbReference type="ARBA" id="ARBA00022481"/>
    </source>
</evidence>
<keyword evidence="5" id="KW-0997">Cell inner membrane</keyword>
<comment type="subcellular location">
    <subcellularLocation>
        <location evidence="1">Cell inner membrane</location>
        <topology evidence="1">Single-pass membrane protein</topology>
    </subcellularLocation>
</comment>
<evidence type="ECO:0000259" key="11">
    <source>
        <dbReference type="Pfam" id="PF12019"/>
    </source>
</evidence>
<dbReference type="AlphaFoldDB" id="A0AB38DVC2"/>
<dbReference type="Proteomes" id="UP000234166">
    <property type="component" value="Unassembled WGS sequence"/>
</dbReference>
<dbReference type="SUPFAM" id="SSF54523">
    <property type="entry name" value="Pili subunits"/>
    <property type="match status" value="1"/>
</dbReference>
<dbReference type="GO" id="GO:0005886">
    <property type="term" value="C:plasma membrane"/>
    <property type="evidence" value="ECO:0007669"/>
    <property type="project" value="UniProtKB-SubCell"/>
</dbReference>
<gene>
    <name evidence="12" type="ORF">XAP7430_1030012</name>
</gene>
<dbReference type="InterPro" id="IPR012902">
    <property type="entry name" value="N_methyl_site"/>
</dbReference>
<dbReference type="EMBL" id="OCYS01000006">
    <property type="protein sequence ID" value="SON77230.1"/>
    <property type="molecule type" value="Genomic_DNA"/>
</dbReference>
<evidence type="ECO:0000256" key="1">
    <source>
        <dbReference type="ARBA" id="ARBA00004377"/>
    </source>
</evidence>
<accession>A0AB38DVC2</accession>
<evidence type="ECO:0000256" key="2">
    <source>
        <dbReference type="ARBA" id="ARBA00021549"/>
    </source>
</evidence>
<dbReference type="Pfam" id="PF12019">
    <property type="entry name" value="GspH"/>
    <property type="match status" value="1"/>
</dbReference>
<dbReference type="Gene3D" id="3.55.40.10">
    <property type="entry name" value="minor pseudopilin epsh domain"/>
    <property type="match status" value="1"/>
</dbReference>
<keyword evidence="6" id="KW-0812">Transmembrane</keyword>
<evidence type="ECO:0000256" key="6">
    <source>
        <dbReference type="ARBA" id="ARBA00022692"/>
    </source>
</evidence>
<evidence type="ECO:0000313" key="13">
    <source>
        <dbReference type="Proteomes" id="UP000234166"/>
    </source>
</evidence>
<reference evidence="12 13" key="1">
    <citation type="submission" date="2017-10" db="EMBL/GenBank/DDBJ databases">
        <authorList>
            <person name="Regsiter A."/>
            <person name="William W."/>
        </authorList>
    </citation>
    <scope>NUCLEOTIDE SEQUENCE [LARGE SCALE GENOMIC DNA]</scope>
    <source>
        <strain evidence="12 13">CFBP7430</strain>
    </source>
</reference>
<evidence type="ECO:0000313" key="12">
    <source>
        <dbReference type="EMBL" id="SON77230.1"/>
    </source>
</evidence>
<proteinExistence type="inferred from homology"/>
<comment type="caution">
    <text evidence="12">The sequence shown here is derived from an EMBL/GenBank/DDBJ whole genome shotgun (WGS) entry which is preliminary data.</text>
</comment>
<keyword evidence="4" id="KW-0488">Methylation</keyword>
<evidence type="ECO:0000256" key="3">
    <source>
        <dbReference type="ARBA" id="ARBA00022475"/>
    </source>
</evidence>
<sequence length="227" mass="24317">MERTFGRPLSIATADDGDVCGFPTFLRALGRSRKRQPHPILRLTEGSRLGKDMHQPHRGFSLIECSIAVAALAVALSIALPSLTALHRTHQVRAAMLELAAHLALARSTSITRGDPVGMCPRESSDACAAGHDWTHGWLLFADPDGNRRPDGASDIIASGTGKVDAKISVRTTSGRTHLRFGPLGTMLGTNVTFNVCRDGGLEGQVIVSMTGRLRSLRPRLPQPCPS</sequence>
<protein>
    <recommendedName>
        <fullName evidence="2">Type II secretion system protein H</fullName>
    </recommendedName>
    <alternativeName>
        <fullName evidence="10">General secretion pathway protein H</fullName>
    </alternativeName>
</protein>
<keyword evidence="3" id="KW-1003">Cell membrane</keyword>
<name>A0AB38DVC2_XANCH</name>
<dbReference type="InterPro" id="IPR045584">
    <property type="entry name" value="Pilin-like"/>
</dbReference>
<evidence type="ECO:0000256" key="5">
    <source>
        <dbReference type="ARBA" id="ARBA00022519"/>
    </source>
</evidence>
<dbReference type="GO" id="GO:0015628">
    <property type="term" value="P:protein secretion by the type II secretion system"/>
    <property type="evidence" value="ECO:0007669"/>
    <property type="project" value="InterPro"/>
</dbReference>
<evidence type="ECO:0000256" key="7">
    <source>
        <dbReference type="ARBA" id="ARBA00022989"/>
    </source>
</evidence>
<dbReference type="NCBIfam" id="TIGR02532">
    <property type="entry name" value="IV_pilin_GFxxxE"/>
    <property type="match status" value="1"/>
</dbReference>
<keyword evidence="7" id="KW-1133">Transmembrane helix</keyword>
<dbReference type="InterPro" id="IPR022346">
    <property type="entry name" value="T2SS_GspH"/>
</dbReference>
<evidence type="ECO:0000256" key="8">
    <source>
        <dbReference type="ARBA" id="ARBA00023136"/>
    </source>
</evidence>
<keyword evidence="8" id="KW-0472">Membrane</keyword>
<evidence type="ECO:0000256" key="9">
    <source>
        <dbReference type="ARBA" id="ARBA00025772"/>
    </source>
</evidence>